<dbReference type="PANTHER" id="PTHR31293:SF12">
    <property type="entry name" value="RNI-LIKE SUPERFAMILY PROTEIN"/>
    <property type="match status" value="1"/>
</dbReference>
<dbReference type="Gene3D" id="3.80.10.10">
    <property type="entry name" value="Ribonuclease Inhibitor"/>
    <property type="match status" value="1"/>
</dbReference>
<dbReference type="InterPro" id="IPR001810">
    <property type="entry name" value="F-box_dom"/>
</dbReference>
<dbReference type="SUPFAM" id="SSF81383">
    <property type="entry name" value="F-box domain"/>
    <property type="match status" value="1"/>
</dbReference>
<evidence type="ECO:0000313" key="3">
    <source>
        <dbReference type="Proteomes" id="UP001472677"/>
    </source>
</evidence>
<dbReference type="InterPro" id="IPR055294">
    <property type="entry name" value="FBL60-like"/>
</dbReference>
<dbReference type="Proteomes" id="UP001472677">
    <property type="component" value="Unassembled WGS sequence"/>
</dbReference>
<dbReference type="EMBL" id="JBBPBM010002166">
    <property type="protein sequence ID" value="KAK8479992.1"/>
    <property type="molecule type" value="Genomic_DNA"/>
</dbReference>
<dbReference type="InterPro" id="IPR055411">
    <property type="entry name" value="LRR_FXL15/At3g58940/PEG3-like"/>
</dbReference>
<dbReference type="Pfam" id="PF24758">
    <property type="entry name" value="LRR_At5g56370"/>
    <property type="match status" value="1"/>
</dbReference>
<feature type="domain" description="F-box" evidence="1">
    <location>
        <begin position="16"/>
        <end position="65"/>
    </location>
</feature>
<keyword evidence="3" id="KW-1185">Reference proteome</keyword>
<sequence>MANAEADTAKGEEGIVDRLSDLPDELLCRIFSFLPTHQPIRLSCLTSRYRYIWRSVPILDFWDNHYPKGCFKKAMENALKLHETLANIRRFRLWCISLEYKESLISKWIDTCLTASCSTLQLFDVHVAWTYRLDLTPTIFSCHKLERIRLSGGIIIVDRIPIPINTPVVFPCLKTLRFKSISVVGGNTLNKLLTGCPRIEILDVEDCIIVSDISTHKFTLKKLYIKYQLKPSRIHEDGDSNRVLSLASASIVDVACPNYNSQLTFDLLMSISGLVKQLEICMYKESLFPLMFGEICIRNLSNFVHDVCRL</sequence>
<protein>
    <recommendedName>
        <fullName evidence="1">F-box domain-containing protein</fullName>
    </recommendedName>
</protein>
<evidence type="ECO:0000259" key="1">
    <source>
        <dbReference type="PROSITE" id="PS50181"/>
    </source>
</evidence>
<dbReference type="Pfam" id="PF00646">
    <property type="entry name" value="F-box"/>
    <property type="match status" value="1"/>
</dbReference>
<dbReference type="PANTHER" id="PTHR31293">
    <property type="entry name" value="RNI-LIKE SUPERFAMILY PROTEIN"/>
    <property type="match status" value="1"/>
</dbReference>
<proteinExistence type="predicted"/>
<accession>A0ABR1ZHQ8</accession>
<name>A0ABR1ZHQ8_9ROSI</name>
<dbReference type="InterPro" id="IPR032675">
    <property type="entry name" value="LRR_dom_sf"/>
</dbReference>
<evidence type="ECO:0000313" key="2">
    <source>
        <dbReference type="EMBL" id="KAK8479992.1"/>
    </source>
</evidence>
<organism evidence="2 3">
    <name type="scientific">Hibiscus sabdariffa</name>
    <name type="common">roselle</name>
    <dbReference type="NCBI Taxonomy" id="183260"/>
    <lineage>
        <taxon>Eukaryota</taxon>
        <taxon>Viridiplantae</taxon>
        <taxon>Streptophyta</taxon>
        <taxon>Embryophyta</taxon>
        <taxon>Tracheophyta</taxon>
        <taxon>Spermatophyta</taxon>
        <taxon>Magnoliopsida</taxon>
        <taxon>eudicotyledons</taxon>
        <taxon>Gunneridae</taxon>
        <taxon>Pentapetalae</taxon>
        <taxon>rosids</taxon>
        <taxon>malvids</taxon>
        <taxon>Malvales</taxon>
        <taxon>Malvaceae</taxon>
        <taxon>Malvoideae</taxon>
        <taxon>Hibiscus</taxon>
    </lineage>
</organism>
<dbReference type="PROSITE" id="PS50181">
    <property type="entry name" value="FBOX"/>
    <property type="match status" value="1"/>
</dbReference>
<reference evidence="2 3" key="1">
    <citation type="journal article" date="2024" name="G3 (Bethesda)">
        <title>Genome assembly of Hibiscus sabdariffa L. provides insights into metabolisms of medicinal natural products.</title>
        <authorList>
            <person name="Kim T."/>
        </authorList>
    </citation>
    <scope>NUCLEOTIDE SEQUENCE [LARGE SCALE GENOMIC DNA]</scope>
    <source>
        <strain evidence="2">TK-2024</strain>
        <tissue evidence="2">Old leaves</tissue>
    </source>
</reference>
<dbReference type="SUPFAM" id="SSF52047">
    <property type="entry name" value="RNI-like"/>
    <property type="match status" value="1"/>
</dbReference>
<comment type="caution">
    <text evidence="2">The sequence shown here is derived from an EMBL/GenBank/DDBJ whole genome shotgun (WGS) entry which is preliminary data.</text>
</comment>
<dbReference type="InterPro" id="IPR036047">
    <property type="entry name" value="F-box-like_dom_sf"/>
</dbReference>
<gene>
    <name evidence="2" type="ORF">V6N12_046853</name>
</gene>